<evidence type="ECO:0000256" key="12">
    <source>
        <dbReference type="ARBA" id="ARBA00022842"/>
    </source>
</evidence>
<keyword evidence="11 19" id="KW-0067">ATP-binding</keyword>
<dbReference type="Proteomes" id="UP000767392">
    <property type="component" value="Unassembled WGS sequence"/>
</dbReference>
<evidence type="ECO:0000259" key="20">
    <source>
        <dbReference type="Pfam" id="PF00122"/>
    </source>
</evidence>
<protein>
    <recommendedName>
        <fullName evidence="3">P-type Cu(+) transporter</fullName>
        <ecNumber evidence="3">7.2.2.8</ecNumber>
    </recommendedName>
</protein>
<evidence type="ECO:0000313" key="22">
    <source>
        <dbReference type="Proteomes" id="UP000767392"/>
    </source>
</evidence>
<dbReference type="SFLD" id="SFLDF00027">
    <property type="entry name" value="p-type_atpase"/>
    <property type="match status" value="1"/>
</dbReference>
<keyword evidence="8 19" id="KW-0479">Metal-binding</keyword>
<dbReference type="GO" id="GO:0016787">
    <property type="term" value="F:hydrolase activity"/>
    <property type="evidence" value="ECO:0007669"/>
    <property type="project" value="UniProtKB-KW"/>
</dbReference>
<comment type="similarity">
    <text evidence="2 19">Belongs to the cation transport ATPase (P-type) (TC 3.A.3) family. Type IB subfamily.</text>
</comment>
<evidence type="ECO:0000256" key="19">
    <source>
        <dbReference type="RuleBase" id="RU362081"/>
    </source>
</evidence>
<evidence type="ECO:0000313" key="21">
    <source>
        <dbReference type="EMBL" id="TPR14347.1"/>
    </source>
</evidence>
<keyword evidence="16" id="KW-0406">Ion transport</keyword>
<evidence type="ECO:0000256" key="5">
    <source>
        <dbReference type="ARBA" id="ARBA00022475"/>
    </source>
</evidence>
<evidence type="ECO:0000256" key="15">
    <source>
        <dbReference type="ARBA" id="ARBA00023008"/>
    </source>
</evidence>
<keyword evidence="6" id="KW-0597">Phosphoprotein</keyword>
<evidence type="ECO:0000256" key="13">
    <source>
        <dbReference type="ARBA" id="ARBA00022967"/>
    </source>
</evidence>
<evidence type="ECO:0000256" key="6">
    <source>
        <dbReference type="ARBA" id="ARBA00022553"/>
    </source>
</evidence>
<feature type="domain" description="P-type ATPase A" evidence="20">
    <location>
        <begin position="262"/>
        <end position="362"/>
    </location>
</feature>
<dbReference type="NCBIfam" id="TIGR01494">
    <property type="entry name" value="ATPase_P-type"/>
    <property type="match status" value="1"/>
</dbReference>
<evidence type="ECO:0000256" key="7">
    <source>
        <dbReference type="ARBA" id="ARBA00022692"/>
    </source>
</evidence>
<dbReference type="CDD" id="cd07552">
    <property type="entry name" value="P-type_ATPase_Cu-like"/>
    <property type="match status" value="1"/>
</dbReference>
<feature type="transmembrane region" description="Helical" evidence="19">
    <location>
        <begin position="406"/>
        <end position="430"/>
    </location>
</feature>
<comment type="catalytic activity">
    <reaction evidence="18">
        <text>Cu(+)(in) + ATP + H2O = Cu(+)(out) + ADP + phosphate + H(+)</text>
        <dbReference type="Rhea" id="RHEA:25792"/>
        <dbReference type="ChEBI" id="CHEBI:15377"/>
        <dbReference type="ChEBI" id="CHEBI:15378"/>
        <dbReference type="ChEBI" id="CHEBI:30616"/>
        <dbReference type="ChEBI" id="CHEBI:43474"/>
        <dbReference type="ChEBI" id="CHEBI:49552"/>
        <dbReference type="ChEBI" id="CHEBI:456216"/>
        <dbReference type="EC" id="7.2.2.8"/>
    </reaction>
</comment>
<evidence type="ECO:0000256" key="18">
    <source>
        <dbReference type="ARBA" id="ARBA00049289"/>
    </source>
</evidence>
<keyword evidence="13" id="KW-1278">Translocase</keyword>
<dbReference type="PANTHER" id="PTHR43520">
    <property type="entry name" value="ATP7, ISOFORM B"/>
    <property type="match status" value="1"/>
</dbReference>
<dbReference type="NCBIfam" id="TIGR01511">
    <property type="entry name" value="ATPase-IB1_Cu"/>
    <property type="match status" value="1"/>
</dbReference>
<keyword evidence="10" id="KW-0187">Copper transport</keyword>
<feature type="transmembrane region" description="Helical" evidence="19">
    <location>
        <begin position="746"/>
        <end position="765"/>
    </location>
</feature>
<evidence type="ECO:0000256" key="14">
    <source>
        <dbReference type="ARBA" id="ARBA00022989"/>
    </source>
</evidence>
<keyword evidence="14 19" id="KW-1133">Transmembrane helix</keyword>
<keyword evidence="4" id="KW-0813">Transport</keyword>
<comment type="caution">
    <text evidence="21">The sequence shown here is derived from an EMBL/GenBank/DDBJ whole genome shotgun (WGS) entry which is preliminary data.</text>
</comment>
<dbReference type="InterPro" id="IPR008250">
    <property type="entry name" value="ATPase_P-typ_transduc_dom_A_sf"/>
</dbReference>
<evidence type="ECO:0000256" key="17">
    <source>
        <dbReference type="ARBA" id="ARBA00023136"/>
    </source>
</evidence>
<dbReference type="Pfam" id="PF00702">
    <property type="entry name" value="Hydrolase"/>
    <property type="match status" value="1"/>
</dbReference>
<dbReference type="NCBIfam" id="TIGR01525">
    <property type="entry name" value="ATPase-IB_hvy"/>
    <property type="match status" value="1"/>
</dbReference>
<dbReference type="Gene3D" id="2.70.150.10">
    <property type="entry name" value="Calcium-transporting ATPase, cytoplasmic transduction domain A"/>
    <property type="match status" value="1"/>
</dbReference>
<reference evidence="21 22" key="1">
    <citation type="submission" date="2018-08" db="EMBL/GenBank/DDBJ databases">
        <title>Comparative genomics of wild bee and flower associated Lactobacillus reveals potential adaptation to the bee host.</title>
        <authorList>
            <person name="Vuong H.Q."/>
            <person name="Mcfrederick Q.S."/>
        </authorList>
    </citation>
    <scope>NUCLEOTIDE SEQUENCE [LARGE SCALE GENOMIC DNA]</scope>
    <source>
        <strain evidence="21 22">HV_04</strain>
    </source>
</reference>
<feature type="transmembrane region" description="Helical" evidence="19">
    <location>
        <begin position="194"/>
        <end position="215"/>
    </location>
</feature>
<keyword evidence="12" id="KW-0460">Magnesium</keyword>
<dbReference type="Gene3D" id="3.40.50.1000">
    <property type="entry name" value="HAD superfamily/HAD-like"/>
    <property type="match status" value="1"/>
</dbReference>
<dbReference type="InterPro" id="IPR059000">
    <property type="entry name" value="ATPase_P-type_domA"/>
</dbReference>
<feature type="transmembrane region" description="Helical" evidence="19">
    <location>
        <begin position="717"/>
        <end position="740"/>
    </location>
</feature>
<keyword evidence="7 19" id="KW-0812">Transmembrane</keyword>
<evidence type="ECO:0000256" key="8">
    <source>
        <dbReference type="ARBA" id="ARBA00022723"/>
    </source>
</evidence>
<dbReference type="Pfam" id="PF00122">
    <property type="entry name" value="E1-E2_ATPase"/>
    <property type="match status" value="1"/>
</dbReference>
<keyword evidence="15" id="KW-0186">Copper</keyword>
<feature type="transmembrane region" description="Helical" evidence="19">
    <location>
        <begin position="378"/>
        <end position="400"/>
    </location>
</feature>
<feature type="transmembrane region" description="Helical" evidence="19">
    <location>
        <begin position="161"/>
        <end position="182"/>
    </location>
</feature>
<dbReference type="SFLD" id="SFLDS00003">
    <property type="entry name" value="Haloacid_Dehalogenase"/>
    <property type="match status" value="1"/>
</dbReference>
<evidence type="ECO:0000256" key="3">
    <source>
        <dbReference type="ARBA" id="ARBA00012517"/>
    </source>
</evidence>
<dbReference type="SUPFAM" id="SSF81665">
    <property type="entry name" value="Calcium ATPase, transmembrane domain M"/>
    <property type="match status" value="1"/>
</dbReference>
<dbReference type="SUPFAM" id="SSF56784">
    <property type="entry name" value="HAD-like"/>
    <property type="match status" value="1"/>
</dbReference>
<keyword evidence="17 19" id="KW-0472">Membrane</keyword>
<dbReference type="EMBL" id="QUAM01000003">
    <property type="protein sequence ID" value="TPR14347.1"/>
    <property type="molecule type" value="Genomic_DNA"/>
</dbReference>
<dbReference type="InterPro" id="IPR018303">
    <property type="entry name" value="ATPase_P-typ_P_site"/>
</dbReference>
<evidence type="ECO:0000256" key="9">
    <source>
        <dbReference type="ARBA" id="ARBA00022741"/>
    </source>
</evidence>
<dbReference type="EC" id="7.2.2.8" evidence="3"/>
<sequence length="768" mass="83798">MSDKDMKNMDHSKMNHEKMDCCSTDKNGHMNHKNMKNCDMDHMQHDDKKNMHHDMSNMEHDHSEHMHHDMDHNHEDHSHMQHDMDMSNMHHGGSHMDHMDMGNMNHDHGHMMMNHGGHMMDMGDLKKKFWISLILTIPIILMSPMMGMKLPFQLTFSGSDFIVLVLGSILFFYCSTPFFNGAKGEIQNKKPEMMSLITLGISVAYIYSIYAVVANDILHVTPMVNDFFWELSTLIVIMLLGHWIEMNSVMNAGSAINKLSKLLPDNAHLISDNQTKDVSTSELSVGDNILIQAGEKIPADGTIYDGSTSVNESLVTGESRSINKKSDDSVIGGSVNGDGTIKVKISGTGNSGYLSKVMNMVQEAQSAKSKTENLANQVASYLFYAALIVAVIAFVTWSLIKGVSFAIPVTVTVLIIACPHALGLAVPLIISRTTSIAATNGLLIRNKTALEKINDIKYALMDKTGTLTEGKFQVNGYDSLDNNYAKDEILKIAASVEQNSNHPLATGIMEAAKQKELSLSDVNSDNQITGYGMKGTINDHEFLIVSAAYLDANNIQYDASSSKQYLEKGNSLSYVVENNKVIGFVAEGDSIKSGSKDMIKYLQSQGITPVMLTGDNESAANKVASLLGITEVKAKLLPEDKQKNVTNYQKDGKVMFIGDGINDAPSLTQSDMGIAIGSGTDVAVDSADVVLVNSNPLDVVSLVKLAKESHTKMIQNLWWGAGYNIVALPLAAGILAFAGIMLDPMVGAIIMSLSTVIVALNALTLKIK</sequence>
<organism evidence="21 22">
    <name type="scientific">Apilactobacillus timberlakei</name>
    <dbReference type="NCBI Taxonomy" id="2008380"/>
    <lineage>
        <taxon>Bacteria</taxon>
        <taxon>Bacillati</taxon>
        <taxon>Bacillota</taxon>
        <taxon>Bacilli</taxon>
        <taxon>Lactobacillales</taxon>
        <taxon>Lactobacillaceae</taxon>
        <taxon>Apilactobacillus</taxon>
    </lineage>
</organism>
<accession>A0ABY2YSV3</accession>
<evidence type="ECO:0000256" key="4">
    <source>
        <dbReference type="ARBA" id="ARBA00022448"/>
    </source>
</evidence>
<evidence type="ECO:0000256" key="2">
    <source>
        <dbReference type="ARBA" id="ARBA00006024"/>
    </source>
</evidence>
<proteinExistence type="inferred from homology"/>
<dbReference type="SFLD" id="SFLDG00002">
    <property type="entry name" value="C1.7:_P-type_atpase_like"/>
    <property type="match status" value="1"/>
</dbReference>
<name>A0ABY2YSV3_9LACO</name>
<evidence type="ECO:0000256" key="1">
    <source>
        <dbReference type="ARBA" id="ARBA00004651"/>
    </source>
</evidence>
<keyword evidence="5 19" id="KW-1003">Cell membrane</keyword>
<evidence type="ECO:0000256" key="11">
    <source>
        <dbReference type="ARBA" id="ARBA00022840"/>
    </source>
</evidence>
<keyword evidence="22" id="KW-1185">Reference proteome</keyword>
<dbReference type="SUPFAM" id="SSF81653">
    <property type="entry name" value="Calcium ATPase, transduction domain A"/>
    <property type="match status" value="1"/>
</dbReference>
<dbReference type="InterPro" id="IPR044492">
    <property type="entry name" value="P_typ_ATPase_HD_dom"/>
</dbReference>
<dbReference type="PRINTS" id="PR00943">
    <property type="entry name" value="CUATPASE"/>
</dbReference>
<gene>
    <name evidence="21" type="ORF">DY048_05210</name>
</gene>
<dbReference type="PRINTS" id="PR00119">
    <property type="entry name" value="CATATPASE"/>
</dbReference>
<dbReference type="InterPro" id="IPR036412">
    <property type="entry name" value="HAD-like_sf"/>
</dbReference>
<evidence type="ECO:0000256" key="16">
    <source>
        <dbReference type="ARBA" id="ARBA00023065"/>
    </source>
</evidence>
<dbReference type="InterPro" id="IPR027256">
    <property type="entry name" value="P-typ_ATPase_IB"/>
</dbReference>
<dbReference type="InterPro" id="IPR023299">
    <property type="entry name" value="ATPase_P-typ_cyto_dom_N"/>
</dbReference>
<keyword evidence="21" id="KW-0378">Hydrolase</keyword>
<dbReference type="PANTHER" id="PTHR43520:SF5">
    <property type="entry name" value="CATION-TRANSPORTING P-TYPE ATPASE-RELATED"/>
    <property type="match status" value="1"/>
</dbReference>
<dbReference type="InterPro" id="IPR001757">
    <property type="entry name" value="P_typ_ATPase"/>
</dbReference>
<comment type="subcellular location">
    <subcellularLocation>
        <location evidence="1">Cell membrane</location>
        <topology evidence="1">Multi-pass membrane protein</topology>
    </subcellularLocation>
</comment>
<dbReference type="Gene3D" id="3.40.1110.10">
    <property type="entry name" value="Calcium-transporting ATPase, cytoplasmic domain N"/>
    <property type="match status" value="1"/>
</dbReference>
<feature type="transmembrane region" description="Helical" evidence="19">
    <location>
        <begin position="227"/>
        <end position="244"/>
    </location>
</feature>
<dbReference type="InterPro" id="IPR023298">
    <property type="entry name" value="ATPase_P-typ_TM_dom_sf"/>
</dbReference>
<dbReference type="PROSITE" id="PS00154">
    <property type="entry name" value="ATPASE_E1_E2"/>
    <property type="match status" value="1"/>
</dbReference>
<keyword evidence="9 19" id="KW-0547">Nucleotide-binding</keyword>
<evidence type="ECO:0000256" key="10">
    <source>
        <dbReference type="ARBA" id="ARBA00022796"/>
    </source>
</evidence>
<dbReference type="InterPro" id="IPR023214">
    <property type="entry name" value="HAD_sf"/>
</dbReference>
<feature type="transmembrane region" description="Helical" evidence="19">
    <location>
        <begin position="129"/>
        <end position="149"/>
    </location>
</feature>